<keyword evidence="1" id="KW-0812">Transmembrane</keyword>
<dbReference type="EMBL" id="JAGKQQ010000001">
    <property type="protein sequence ID" value="MBP3955460.1"/>
    <property type="molecule type" value="Genomic_DNA"/>
</dbReference>
<comment type="caution">
    <text evidence="2">The sequence shown here is derived from an EMBL/GenBank/DDBJ whole genome shotgun (WGS) entry which is preliminary data.</text>
</comment>
<proteinExistence type="predicted"/>
<dbReference type="RefSeq" id="WP_210653537.1">
    <property type="nucleotide sequence ID" value="NZ_JAGKQQ010000001.1"/>
</dbReference>
<protein>
    <recommendedName>
        <fullName evidence="4">Lipoprotein</fullName>
    </recommendedName>
</protein>
<name>A0ABS5BQ80_9BACT</name>
<organism evidence="2 3">
    <name type="scientific">Gemmata palustris</name>
    <dbReference type="NCBI Taxonomy" id="2822762"/>
    <lineage>
        <taxon>Bacteria</taxon>
        <taxon>Pseudomonadati</taxon>
        <taxon>Planctomycetota</taxon>
        <taxon>Planctomycetia</taxon>
        <taxon>Gemmatales</taxon>
        <taxon>Gemmataceae</taxon>
        <taxon>Gemmata</taxon>
    </lineage>
</organism>
<evidence type="ECO:0000256" key="1">
    <source>
        <dbReference type="SAM" id="Phobius"/>
    </source>
</evidence>
<gene>
    <name evidence="2" type="ORF">J8F10_09215</name>
</gene>
<accession>A0ABS5BQ80</accession>
<feature type="transmembrane region" description="Helical" evidence="1">
    <location>
        <begin position="15"/>
        <end position="40"/>
    </location>
</feature>
<reference evidence="2 3" key="1">
    <citation type="submission" date="2021-04" db="EMBL/GenBank/DDBJ databases">
        <authorList>
            <person name="Ivanova A."/>
        </authorList>
    </citation>
    <scope>NUCLEOTIDE SEQUENCE [LARGE SCALE GENOMIC DNA]</scope>
    <source>
        <strain evidence="2 3">G18</strain>
    </source>
</reference>
<keyword evidence="1" id="KW-1133">Transmembrane helix</keyword>
<keyword evidence="3" id="KW-1185">Reference proteome</keyword>
<sequence length="50" mass="5464">MTDPTDTATSDTPDLLAFAFATATLLGASLLGCFGLNELLRRKECREMER</sequence>
<evidence type="ECO:0008006" key="4">
    <source>
        <dbReference type="Google" id="ProtNLM"/>
    </source>
</evidence>
<evidence type="ECO:0000313" key="2">
    <source>
        <dbReference type="EMBL" id="MBP3955460.1"/>
    </source>
</evidence>
<keyword evidence="1" id="KW-0472">Membrane</keyword>
<evidence type="ECO:0000313" key="3">
    <source>
        <dbReference type="Proteomes" id="UP000676565"/>
    </source>
</evidence>
<dbReference type="Proteomes" id="UP000676565">
    <property type="component" value="Unassembled WGS sequence"/>
</dbReference>